<proteinExistence type="predicted"/>
<evidence type="ECO:0000313" key="1">
    <source>
        <dbReference type="EMBL" id="MEI4828104.1"/>
    </source>
</evidence>
<keyword evidence="2" id="KW-1185">Reference proteome</keyword>
<gene>
    <name evidence="1" type="ORF">WAX78_01295</name>
</gene>
<dbReference type="RefSeq" id="WP_336480505.1">
    <property type="nucleotide sequence ID" value="NZ_JBAWSV010000001.1"/>
</dbReference>
<dbReference type="Proteomes" id="UP001367922">
    <property type="component" value="Unassembled WGS sequence"/>
</dbReference>
<evidence type="ECO:0000313" key="2">
    <source>
        <dbReference type="Proteomes" id="UP001367922"/>
    </source>
</evidence>
<reference evidence="1 2" key="1">
    <citation type="submission" date="2024-01" db="EMBL/GenBank/DDBJ databases">
        <title>Seven novel Bacillus-like species.</title>
        <authorList>
            <person name="Liu G."/>
        </authorList>
    </citation>
    <scope>NUCLEOTIDE SEQUENCE [LARGE SCALE GENOMIC DNA]</scope>
    <source>
        <strain evidence="1 2">FJAT-53711</strain>
    </source>
</reference>
<name>A0ABU8FSD7_9BACI</name>
<dbReference type="EMBL" id="JBAWSV010000001">
    <property type="protein sequence ID" value="MEI4828104.1"/>
    <property type="molecule type" value="Genomic_DNA"/>
</dbReference>
<comment type="caution">
    <text evidence="1">The sequence shown here is derived from an EMBL/GenBank/DDBJ whole genome shotgun (WGS) entry which is preliminary data.</text>
</comment>
<protein>
    <submittedName>
        <fullName evidence="1">Uncharacterized protein</fullName>
    </submittedName>
</protein>
<accession>A0ABU8FSD7</accession>
<sequence length="43" mass="5124">MSKLTNVTQEELRLLGEEFKSKCNIVLPNYSIVFYIYKELQLK</sequence>
<organism evidence="1 2">
    <name type="scientific">Bacillus yunxiaonensis</name>
    <dbReference type="NCBI Taxonomy" id="3127665"/>
    <lineage>
        <taxon>Bacteria</taxon>
        <taxon>Bacillati</taxon>
        <taxon>Bacillota</taxon>
        <taxon>Bacilli</taxon>
        <taxon>Bacillales</taxon>
        <taxon>Bacillaceae</taxon>
        <taxon>Bacillus</taxon>
    </lineage>
</organism>